<dbReference type="InterPro" id="IPR045338">
    <property type="entry name" value="DUF6535"/>
</dbReference>
<keyword evidence="2" id="KW-1133">Transmembrane helix</keyword>
<accession>A0A0C3PNI1</accession>
<reference evidence="4 5" key="1">
    <citation type="journal article" date="2014" name="PLoS Genet.">
        <title>Analysis of the Phlebiopsis gigantea genome, transcriptome and secretome provides insight into its pioneer colonization strategies of wood.</title>
        <authorList>
            <person name="Hori C."/>
            <person name="Ishida T."/>
            <person name="Igarashi K."/>
            <person name="Samejima M."/>
            <person name="Suzuki H."/>
            <person name="Master E."/>
            <person name="Ferreira P."/>
            <person name="Ruiz-Duenas F.J."/>
            <person name="Held B."/>
            <person name="Canessa P."/>
            <person name="Larrondo L.F."/>
            <person name="Schmoll M."/>
            <person name="Druzhinina I.S."/>
            <person name="Kubicek C.P."/>
            <person name="Gaskell J.A."/>
            <person name="Kersten P."/>
            <person name="St John F."/>
            <person name="Glasner J."/>
            <person name="Sabat G."/>
            <person name="Splinter BonDurant S."/>
            <person name="Syed K."/>
            <person name="Yadav J."/>
            <person name="Mgbeahuruike A.C."/>
            <person name="Kovalchuk A."/>
            <person name="Asiegbu F.O."/>
            <person name="Lackner G."/>
            <person name="Hoffmeister D."/>
            <person name="Rencoret J."/>
            <person name="Gutierrez A."/>
            <person name="Sun H."/>
            <person name="Lindquist E."/>
            <person name="Barry K."/>
            <person name="Riley R."/>
            <person name="Grigoriev I.V."/>
            <person name="Henrissat B."/>
            <person name="Kues U."/>
            <person name="Berka R.M."/>
            <person name="Martinez A.T."/>
            <person name="Covert S.F."/>
            <person name="Blanchette R.A."/>
            <person name="Cullen D."/>
        </authorList>
    </citation>
    <scope>NUCLEOTIDE SEQUENCE [LARGE SCALE GENOMIC DNA]</scope>
    <source>
        <strain evidence="4 5">11061_1 CR5-6</strain>
    </source>
</reference>
<feature type="domain" description="DUF6535" evidence="3">
    <location>
        <begin position="79"/>
        <end position="261"/>
    </location>
</feature>
<evidence type="ECO:0000259" key="3">
    <source>
        <dbReference type="Pfam" id="PF20153"/>
    </source>
</evidence>
<gene>
    <name evidence="4" type="ORF">PHLGIDRAFT_117348</name>
</gene>
<organism evidence="4 5">
    <name type="scientific">Phlebiopsis gigantea (strain 11061_1 CR5-6)</name>
    <name type="common">White-rot fungus</name>
    <name type="synonym">Peniophora gigantea</name>
    <dbReference type="NCBI Taxonomy" id="745531"/>
    <lineage>
        <taxon>Eukaryota</taxon>
        <taxon>Fungi</taxon>
        <taxon>Dikarya</taxon>
        <taxon>Basidiomycota</taxon>
        <taxon>Agaricomycotina</taxon>
        <taxon>Agaricomycetes</taxon>
        <taxon>Polyporales</taxon>
        <taxon>Phanerochaetaceae</taxon>
        <taxon>Phlebiopsis</taxon>
    </lineage>
</organism>
<evidence type="ECO:0000313" key="5">
    <source>
        <dbReference type="Proteomes" id="UP000053257"/>
    </source>
</evidence>
<evidence type="ECO:0000313" key="4">
    <source>
        <dbReference type="EMBL" id="KIP08368.1"/>
    </source>
</evidence>
<dbReference type="HOGENOM" id="CLU_352363_0_0_1"/>
<feature type="region of interest" description="Disordered" evidence="1">
    <location>
        <begin position="1"/>
        <end position="69"/>
    </location>
</feature>
<feature type="transmembrane region" description="Helical" evidence="2">
    <location>
        <begin position="238"/>
        <end position="261"/>
    </location>
</feature>
<dbReference type="Pfam" id="PF20153">
    <property type="entry name" value="DUF6535"/>
    <property type="match status" value="1"/>
</dbReference>
<keyword evidence="2" id="KW-0472">Membrane</keyword>
<keyword evidence="5" id="KW-1185">Reference proteome</keyword>
<proteinExistence type="predicted"/>
<evidence type="ECO:0000256" key="2">
    <source>
        <dbReference type="SAM" id="Phobius"/>
    </source>
</evidence>
<name>A0A0C3PNI1_PHLG1</name>
<sequence>MEPAPPRDSPNLDESQSPPIPPPATEGIRPVVSGRASSEQALQATNTQPLPKRPPPQRPNNMMGGEFPLAKPLSIPEAWSTMLKSTQEFEKEKVDAWKDEMGNLLVFAGLLSAVVTAFVIDSYKTLQEDQTKRSADLLQQISSQLLSFNVSPNLMNSTTATSALQTVAASSSPRTIDVRINSLWFISLSFSLSSSFLAIAVQQWLRALPQPQNLPTPQIVILRQAHWASLIYWQVPNIINFLPVLLQAALVLFLVGLVLFLHGLNHPVATAFSVATGIPIFAYAILIVLPLIWHRCPFRSPLVPTAIFIWEICRVVIVPAFLSALFLAMFALELPIIAVVIAVCIALYAVLFAVVAALLALGSPFLLIALIIIWCLKCIKHRPTRSDRESQIMEENQSRASTASIGASVSNFSITERYGPMAYMRRLTQFARKVPQPPVQRKNGSLLHSFVQTLAETNNFWNRRAMHFVSDDLGIKYVQNGPDSSSTLRFRKTALIRAPESMSTEKLNDLFLLFQSLDKSERAICVLHWVVGRSQIYEVLPSMRVSWAANLADPWFADQYRRFLLDALPVEDDLNTSSDWIAVKDHPFSLLLILLSKIAIYGVTFTKSPQDLVLQSALRRSLVDTCSKADYSGIRKNRYPIPDSGCAAELSQLLKRFRLFIASELFSSTIAKIRKVSTQLEEDEGQFCISRPALQSIVISIGRLHNSGHFISNINSLRLQDLVKQVLQAADKSADKEEFCKVTDLLRELCGPPISESNSPSAPSPSNDNPAHSAQLNEGTSTSSPVNPQSGAIPLTDM</sequence>
<feature type="transmembrane region" description="Helical" evidence="2">
    <location>
        <begin position="268"/>
        <end position="293"/>
    </location>
</feature>
<feature type="transmembrane region" description="Helical" evidence="2">
    <location>
        <begin position="183"/>
        <end position="205"/>
    </location>
</feature>
<protein>
    <recommendedName>
        <fullName evidence="3">DUF6535 domain-containing protein</fullName>
    </recommendedName>
</protein>
<dbReference type="AlphaFoldDB" id="A0A0C3PNI1"/>
<feature type="compositionally biased region" description="Polar residues" evidence="1">
    <location>
        <begin position="775"/>
        <end position="790"/>
    </location>
</feature>
<feature type="compositionally biased region" description="Low complexity" evidence="1">
    <location>
        <begin position="752"/>
        <end position="774"/>
    </location>
</feature>
<feature type="compositionally biased region" description="Polar residues" evidence="1">
    <location>
        <begin position="35"/>
        <end position="47"/>
    </location>
</feature>
<dbReference type="Proteomes" id="UP000053257">
    <property type="component" value="Unassembled WGS sequence"/>
</dbReference>
<dbReference type="OrthoDB" id="3235960at2759"/>
<dbReference type="EMBL" id="KN840481">
    <property type="protein sequence ID" value="KIP08368.1"/>
    <property type="molecule type" value="Genomic_DNA"/>
</dbReference>
<keyword evidence="2" id="KW-0812">Transmembrane</keyword>
<dbReference type="STRING" id="745531.A0A0C3PNI1"/>
<feature type="transmembrane region" description="Helical" evidence="2">
    <location>
        <begin position="305"/>
        <end position="327"/>
    </location>
</feature>
<feature type="region of interest" description="Disordered" evidence="1">
    <location>
        <begin position="752"/>
        <end position="798"/>
    </location>
</feature>
<feature type="transmembrane region" description="Helical" evidence="2">
    <location>
        <begin position="104"/>
        <end position="123"/>
    </location>
</feature>
<feature type="transmembrane region" description="Helical" evidence="2">
    <location>
        <begin position="334"/>
        <end position="355"/>
    </location>
</feature>
<evidence type="ECO:0000256" key="1">
    <source>
        <dbReference type="SAM" id="MobiDB-lite"/>
    </source>
</evidence>